<organism evidence="8 9">
    <name type="scientific">Phaseolus angularis</name>
    <name type="common">Azuki bean</name>
    <name type="synonym">Vigna angularis</name>
    <dbReference type="NCBI Taxonomy" id="3914"/>
    <lineage>
        <taxon>Eukaryota</taxon>
        <taxon>Viridiplantae</taxon>
        <taxon>Streptophyta</taxon>
        <taxon>Embryophyta</taxon>
        <taxon>Tracheophyta</taxon>
        <taxon>Spermatophyta</taxon>
        <taxon>Magnoliopsida</taxon>
        <taxon>eudicotyledons</taxon>
        <taxon>Gunneridae</taxon>
        <taxon>Pentapetalae</taxon>
        <taxon>rosids</taxon>
        <taxon>fabids</taxon>
        <taxon>Fabales</taxon>
        <taxon>Fabaceae</taxon>
        <taxon>Papilionoideae</taxon>
        <taxon>50 kb inversion clade</taxon>
        <taxon>NPAAA clade</taxon>
        <taxon>indigoferoid/millettioid clade</taxon>
        <taxon>Phaseoleae</taxon>
        <taxon>Vigna</taxon>
    </lineage>
</organism>
<keyword evidence="6 7" id="KW-0472">Membrane</keyword>
<comment type="caution">
    <text evidence="8">The sequence shown here is derived from an EMBL/GenBank/DDBJ whole genome shotgun (WGS) entry which is preliminary data.</text>
</comment>
<name>A0A8T0KKK4_PHAAN</name>
<feature type="transmembrane region" description="Helical" evidence="7">
    <location>
        <begin position="70"/>
        <end position="89"/>
    </location>
</feature>
<dbReference type="Pfam" id="PF08627">
    <property type="entry name" value="CRT-like"/>
    <property type="match status" value="2"/>
</dbReference>
<dbReference type="Proteomes" id="UP000743370">
    <property type="component" value="Unassembled WGS sequence"/>
</dbReference>
<dbReference type="AlphaFoldDB" id="A0A8T0KKK4"/>
<comment type="similarity">
    <text evidence="2">Belongs to the CRT-like transporter family.</text>
</comment>
<dbReference type="PANTHER" id="PTHR31326:SF1">
    <property type="entry name" value="PROTEIN CLT2, CHLOROPLASTIC"/>
    <property type="match status" value="1"/>
</dbReference>
<dbReference type="InterPro" id="IPR013936">
    <property type="entry name" value="CRT-like"/>
</dbReference>
<feature type="transmembrane region" description="Helical" evidence="7">
    <location>
        <begin position="434"/>
        <end position="452"/>
    </location>
</feature>
<dbReference type="GO" id="GO:0016020">
    <property type="term" value="C:membrane"/>
    <property type="evidence" value="ECO:0007669"/>
    <property type="project" value="UniProtKB-SubCell"/>
</dbReference>
<keyword evidence="3" id="KW-0813">Transport</keyword>
<reference evidence="8 9" key="1">
    <citation type="submission" date="2020-05" db="EMBL/GenBank/DDBJ databases">
        <title>Vigna angularis (adzuki bean) Var. LongXiaoDou No. 4 denovo assembly.</title>
        <authorList>
            <person name="Xiang H."/>
        </authorList>
    </citation>
    <scope>NUCLEOTIDE SEQUENCE [LARGE SCALE GENOMIC DNA]</scope>
    <source>
        <tissue evidence="8">Leaf</tissue>
    </source>
</reference>
<feature type="transmembrane region" description="Helical" evidence="7">
    <location>
        <begin position="101"/>
        <end position="121"/>
    </location>
</feature>
<evidence type="ECO:0000256" key="5">
    <source>
        <dbReference type="ARBA" id="ARBA00022989"/>
    </source>
</evidence>
<evidence type="ECO:0000313" key="9">
    <source>
        <dbReference type="Proteomes" id="UP000743370"/>
    </source>
</evidence>
<feature type="transmembrane region" description="Helical" evidence="7">
    <location>
        <begin position="257"/>
        <end position="276"/>
    </location>
</feature>
<keyword evidence="4 7" id="KW-0812">Transmembrane</keyword>
<proteinExistence type="inferred from homology"/>
<gene>
    <name evidence="8" type="ORF">HKW66_Vig0101450</name>
</gene>
<sequence length="465" mass="51032">MSFYSTSSFRCSFALCNPKLQPLVSMSLSSKLPLHFSGNARFNRNHVHHHPTALRIRASNASSSGSGTNLVLLSSTVTVTTAVANRVLYKLALVPMKEYPFFLAQFITFGYVVIYFSILYIRYRARIVTDEMMAIPKLRFVAIGLLEALGLVAGMSAGALLPGPVIPILNQYVLMAWLHLWFVLWACPFIPTKKEENDNIAVKSVTFLVWQLMFSSLLLKRKYTINQLIGCLLVASGVIVAITSGSNAGQMLSDIQFFWPALMIISCAFQALASVIKEYIFIDSATRLKHKSLDIFVVNSFGSGFQALFVFLSLPLLSKLKGIPFAELPSYFKSGAGCFLGKPDLVAITRFMSYSIPYLLCTRIIDAFSPSGCDGAPLLPLLYIITNLAFNISLLNAVKTSSAVVSSLLVMLSVPISVYILSLPLPYLPEGTSLSPFFLLGCGILLCGLLLYNTSRPVRNSSEVD</sequence>
<dbReference type="PANTHER" id="PTHR31326">
    <property type="entry name" value="PROTEIN CLT2, CHLOROPLASTIC"/>
    <property type="match status" value="1"/>
</dbReference>
<evidence type="ECO:0000256" key="6">
    <source>
        <dbReference type="ARBA" id="ARBA00023136"/>
    </source>
</evidence>
<keyword evidence="5 7" id="KW-1133">Transmembrane helix</keyword>
<evidence type="ECO:0000313" key="8">
    <source>
        <dbReference type="EMBL" id="KAG2400001.1"/>
    </source>
</evidence>
<feature type="transmembrane region" description="Helical" evidence="7">
    <location>
        <begin position="141"/>
        <end position="162"/>
    </location>
</feature>
<feature type="transmembrane region" description="Helical" evidence="7">
    <location>
        <begin position="403"/>
        <end position="422"/>
    </location>
</feature>
<feature type="transmembrane region" description="Helical" evidence="7">
    <location>
        <begin position="168"/>
        <end position="188"/>
    </location>
</feature>
<protein>
    <submittedName>
        <fullName evidence="8">Protein CLT2-like protein</fullName>
    </submittedName>
</protein>
<evidence type="ECO:0000256" key="4">
    <source>
        <dbReference type="ARBA" id="ARBA00022692"/>
    </source>
</evidence>
<evidence type="ECO:0000256" key="1">
    <source>
        <dbReference type="ARBA" id="ARBA00004141"/>
    </source>
</evidence>
<feature type="transmembrane region" description="Helical" evidence="7">
    <location>
        <begin position="296"/>
        <end position="317"/>
    </location>
</feature>
<evidence type="ECO:0000256" key="3">
    <source>
        <dbReference type="ARBA" id="ARBA00022448"/>
    </source>
</evidence>
<comment type="subcellular location">
    <subcellularLocation>
        <location evidence="1">Membrane</location>
        <topology evidence="1">Multi-pass membrane protein</topology>
    </subcellularLocation>
</comment>
<dbReference type="EMBL" id="JABFOF010000004">
    <property type="protein sequence ID" value="KAG2400001.1"/>
    <property type="molecule type" value="Genomic_DNA"/>
</dbReference>
<feature type="transmembrane region" description="Helical" evidence="7">
    <location>
        <begin position="225"/>
        <end position="245"/>
    </location>
</feature>
<evidence type="ECO:0000256" key="2">
    <source>
        <dbReference type="ARBA" id="ARBA00006690"/>
    </source>
</evidence>
<accession>A0A8T0KKK4</accession>
<evidence type="ECO:0000256" key="7">
    <source>
        <dbReference type="SAM" id="Phobius"/>
    </source>
</evidence>